<feature type="domain" description="Extradiol ring-cleavage dioxygenase LigAB LigA subunit" evidence="1">
    <location>
        <begin position="32"/>
        <end position="117"/>
    </location>
</feature>
<sequence>MEHHPDPTAREQALRRTIPLFDGASATRGYELNAMCFSFNDKANRDAFLADEDAYCAKFHLTPEQRKAVADRDVLAMLDAGGNVYYLAKLAGIFGLGVQDLGALQTGMTVDAFKAMLVEWADRIPTKECA</sequence>
<keyword evidence="3" id="KW-1185">Reference proteome</keyword>
<dbReference type="SUPFAM" id="SSF48076">
    <property type="entry name" value="LigA subunit of an aromatic-ring-opening dioxygenase LigAB"/>
    <property type="match status" value="1"/>
</dbReference>
<evidence type="ECO:0000313" key="3">
    <source>
        <dbReference type="Proteomes" id="UP000600799"/>
    </source>
</evidence>
<dbReference type="EMBL" id="JADQDC010000003">
    <property type="protein sequence ID" value="MBF9150732.1"/>
    <property type="molecule type" value="Genomic_DNA"/>
</dbReference>
<dbReference type="RefSeq" id="WP_196275053.1">
    <property type="nucleotide sequence ID" value="NZ_JADQDC010000003.1"/>
</dbReference>
<dbReference type="InterPro" id="IPR011986">
    <property type="entry name" value="Xdiol_dOase_LigA"/>
</dbReference>
<dbReference type="NCBIfam" id="NF009918">
    <property type="entry name" value="PRK13378.1"/>
    <property type="match status" value="1"/>
</dbReference>
<organism evidence="2 3">
    <name type="scientific">Novosphingobium jiangmenense</name>
    <dbReference type="NCBI Taxonomy" id="2791981"/>
    <lineage>
        <taxon>Bacteria</taxon>
        <taxon>Pseudomonadati</taxon>
        <taxon>Pseudomonadota</taxon>
        <taxon>Alphaproteobacteria</taxon>
        <taxon>Sphingomonadales</taxon>
        <taxon>Sphingomonadaceae</taxon>
        <taxon>Novosphingobium</taxon>
    </lineage>
</organism>
<proteinExistence type="predicted"/>
<dbReference type="Pfam" id="PF07746">
    <property type="entry name" value="LigA"/>
    <property type="match status" value="1"/>
</dbReference>
<dbReference type="Proteomes" id="UP000600799">
    <property type="component" value="Unassembled WGS sequence"/>
</dbReference>
<comment type="caution">
    <text evidence="2">The sequence shown here is derived from an EMBL/GenBank/DDBJ whole genome shotgun (WGS) entry which is preliminary data.</text>
</comment>
<protein>
    <submittedName>
        <fullName evidence="2">Protocatechuate 4,5-dioxygenase subunit alpha</fullName>
    </submittedName>
</protein>
<dbReference type="Gene3D" id="1.10.700.10">
    <property type="entry name" value="Dioxygenase LigAB, LigA subunit"/>
    <property type="match status" value="1"/>
</dbReference>
<evidence type="ECO:0000259" key="1">
    <source>
        <dbReference type="Pfam" id="PF07746"/>
    </source>
</evidence>
<accession>A0ABS0HER0</accession>
<dbReference type="CDD" id="cd07925">
    <property type="entry name" value="LigA_like_1"/>
    <property type="match status" value="1"/>
</dbReference>
<evidence type="ECO:0000313" key="2">
    <source>
        <dbReference type="EMBL" id="MBF9150732.1"/>
    </source>
</evidence>
<dbReference type="InterPro" id="IPR036622">
    <property type="entry name" value="LigA_sf"/>
</dbReference>
<name>A0ABS0HER0_9SPHN</name>
<reference evidence="2 3" key="1">
    <citation type="submission" date="2020-11" db="EMBL/GenBank/DDBJ databases">
        <title>The genome sequence of Novosphingobium sp. 1Y9A.</title>
        <authorList>
            <person name="Liu Y."/>
        </authorList>
    </citation>
    <scope>NUCLEOTIDE SEQUENCE [LARGE SCALE GENOMIC DNA]</scope>
    <source>
        <strain evidence="2 3">1Y9A</strain>
    </source>
</reference>
<gene>
    <name evidence="2" type="ORF">I2488_06930</name>
</gene>